<gene>
    <name evidence="2" type="ORF">BDZ31_004639</name>
</gene>
<feature type="transmembrane region" description="Helical" evidence="1">
    <location>
        <begin position="85"/>
        <end position="104"/>
    </location>
</feature>
<reference evidence="2 3" key="1">
    <citation type="submission" date="2020-08" db="EMBL/GenBank/DDBJ databases">
        <title>Genomic Encyclopedia of Archaeal and Bacterial Type Strains, Phase II (KMG-II): from individual species to whole genera.</title>
        <authorList>
            <person name="Goeker M."/>
        </authorList>
    </citation>
    <scope>NUCLEOTIDE SEQUENCE [LARGE SCALE GENOMIC DNA]</scope>
    <source>
        <strain evidence="2 3">DSM 23288</strain>
    </source>
</reference>
<comment type="caution">
    <text evidence="2">The sequence shown here is derived from an EMBL/GenBank/DDBJ whole genome shotgun (WGS) entry which is preliminary data.</text>
</comment>
<evidence type="ECO:0000256" key="1">
    <source>
        <dbReference type="SAM" id="Phobius"/>
    </source>
</evidence>
<dbReference type="EMBL" id="JACHNU010000010">
    <property type="protein sequence ID" value="MBB4665020.1"/>
    <property type="molecule type" value="Genomic_DNA"/>
</dbReference>
<keyword evidence="3" id="KW-1185">Reference proteome</keyword>
<dbReference type="Proteomes" id="UP000585272">
    <property type="component" value="Unassembled WGS sequence"/>
</dbReference>
<dbReference type="AlphaFoldDB" id="A0A840IMD2"/>
<name>A0A840IMD2_9ACTN</name>
<protein>
    <submittedName>
        <fullName evidence="2">Uncharacterized protein</fullName>
    </submittedName>
</protein>
<organism evidence="2 3">
    <name type="scientific">Conexibacter arvalis</name>
    <dbReference type="NCBI Taxonomy" id="912552"/>
    <lineage>
        <taxon>Bacteria</taxon>
        <taxon>Bacillati</taxon>
        <taxon>Actinomycetota</taxon>
        <taxon>Thermoleophilia</taxon>
        <taxon>Solirubrobacterales</taxon>
        <taxon>Conexibacteraceae</taxon>
        <taxon>Conexibacter</taxon>
    </lineage>
</organism>
<keyword evidence="1" id="KW-0472">Membrane</keyword>
<proteinExistence type="predicted"/>
<dbReference type="RefSeq" id="WP_183345578.1">
    <property type="nucleotide sequence ID" value="NZ_JACHNU010000010.1"/>
</dbReference>
<evidence type="ECO:0000313" key="2">
    <source>
        <dbReference type="EMBL" id="MBB4665020.1"/>
    </source>
</evidence>
<accession>A0A840IMD2</accession>
<evidence type="ECO:0000313" key="3">
    <source>
        <dbReference type="Proteomes" id="UP000585272"/>
    </source>
</evidence>
<keyword evidence="1" id="KW-1133">Transmembrane helix</keyword>
<sequence length="127" mass="12747">MRISAQHRGPGGRMGTVVANVQLTQISELLTREGTTSAQVRELESALSSSGAAAASGATTPGGRAVPPEVVEGVKEAVTTAVSTAYWVAAGVMVAAALLAFALLRRQVAADADADPEAAAETYPAIG</sequence>
<keyword evidence="1" id="KW-0812">Transmembrane</keyword>